<keyword evidence="2" id="KW-0646">Protease inhibitor</keyword>
<dbReference type="RefSeq" id="XP_048536993.1">
    <property type="nucleotide sequence ID" value="XM_048681036.1"/>
</dbReference>
<sequence length="129" mass="14186">MLKLRAAKDARSVQGSHASLRAINTDRLLNPIQKPQAVVPASKPHHRFQLSDTYRSSIFSAEMGDAKSSWPELLGAPSEVAKQKILSDRPDVRVFVVPVGNNVTGDFNDKRVRVFVNTRGDVARVPNIG</sequence>
<comment type="similarity">
    <text evidence="1">Belongs to the protease inhibitor I13 (potato type I serine protease inhibitor) family.</text>
</comment>
<evidence type="ECO:0008006" key="6">
    <source>
        <dbReference type="Google" id="ProtNLM"/>
    </source>
</evidence>
<dbReference type="GeneID" id="125515541"/>
<name>A0A8R7US08_TRIUA</name>
<dbReference type="GO" id="GO:0009611">
    <property type="term" value="P:response to wounding"/>
    <property type="evidence" value="ECO:0007669"/>
    <property type="project" value="InterPro"/>
</dbReference>
<keyword evidence="5" id="KW-1185">Reference proteome</keyword>
<dbReference type="InterPro" id="IPR036354">
    <property type="entry name" value="Prot_inh_pot1_sf"/>
</dbReference>
<dbReference type="InterPro" id="IPR000864">
    <property type="entry name" value="Prot_inh_pot1"/>
</dbReference>
<reference evidence="5" key="1">
    <citation type="journal article" date="2013" name="Nature">
        <title>Draft genome of the wheat A-genome progenitor Triticum urartu.</title>
        <authorList>
            <person name="Ling H.Q."/>
            <person name="Zhao S."/>
            <person name="Liu D."/>
            <person name="Wang J."/>
            <person name="Sun H."/>
            <person name="Zhang C."/>
            <person name="Fan H."/>
            <person name="Li D."/>
            <person name="Dong L."/>
            <person name="Tao Y."/>
            <person name="Gao C."/>
            <person name="Wu H."/>
            <person name="Li Y."/>
            <person name="Cui Y."/>
            <person name="Guo X."/>
            <person name="Zheng S."/>
            <person name="Wang B."/>
            <person name="Yu K."/>
            <person name="Liang Q."/>
            <person name="Yang W."/>
            <person name="Lou X."/>
            <person name="Chen J."/>
            <person name="Feng M."/>
            <person name="Jian J."/>
            <person name="Zhang X."/>
            <person name="Luo G."/>
            <person name="Jiang Y."/>
            <person name="Liu J."/>
            <person name="Wang Z."/>
            <person name="Sha Y."/>
            <person name="Zhang B."/>
            <person name="Wu H."/>
            <person name="Tang D."/>
            <person name="Shen Q."/>
            <person name="Xue P."/>
            <person name="Zou S."/>
            <person name="Wang X."/>
            <person name="Liu X."/>
            <person name="Wang F."/>
            <person name="Yang Y."/>
            <person name="An X."/>
            <person name="Dong Z."/>
            <person name="Zhang K."/>
            <person name="Zhang X."/>
            <person name="Luo M.C."/>
            <person name="Dvorak J."/>
            <person name="Tong Y."/>
            <person name="Wang J."/>
            <person name="Yang H."/>
            <person name="Li Z."/>
            <person name="Wang D."/>
            <person name="Zhang A."/>
            <person name="Wang J."/>
        </authorList>
    </citation>
    <scope>NUCLEOTIDE SEQUENCE</scope>
    <source>
        <strain evidence="5">cv. G1812</strain>
    </source>
</reference>
<dbReference type="PRINTS" id="PR00292">
    <property type="entry name" value="POTATOINHBTR"/>
</dbReference>
<protein>
    <recommendedName>
        <fullName evidence="6">Subtilisin inhibitor 1</fullName>
    </recommendedName>
</protein>
<evidence type="ECO:0000313" key="5">
    <source>
        <dbReference type="Proteomes" id="UP000015106"/>
    </source>
</evidence>
<dbReference type="PROSITE" id="PS00285">
    <property type="entry name" value="POTATO_INHIBITOR"/>
    <property type="match status" value="1"/>
</dbReference>
<dbReference type="KEGG" id="tua:125515541"/>
<evidence type="ECO:0000256" key="1">
    <source>
        <dbReference type="ARBA" id="ARBA00008210"/>
    </source>
</evidence>
<organism evidence="4 5">
    <name type="scientific">Triticum urartu</name>
    <name type="common">Red wild einkorn</name>
    <name type="synonym">Crithodium urartu</name>
    <dbReference type="NCBI Taxonomy" id="4572"/>
    <lineage>
        <taxon>Eukaryota</taxon>
        <taxon>Viridiplantae</taxon>
        <taxon>Streptophyta</taxon>
        <taxon>Embryophyta</taxon>
        <taxon>Tracheophyta</taxon>
        <taxon>Spermatophyta</taxon>
        <taxon>Magnoliopsida</taxon>
        <taxon>Liliopsida</taxon>
        <taxon>Poales</taxon>
        <taxon>Poaceae</taxon>
        <taxon>BOP clade</taxon>
        <taxon>Pooideae</taxon>
        <taxon>Triticodae</taxon>
        <taxon>Triticeae</taxon>
        <taxon>Triticinae</taxon>
        <taxon>Triticum</taxon>
    </lineage>
</organism>
<accession>A0A8R7US08</accession>
<dbReference type="OrthoDB" id="599354at2759"/>
<dbReference type="EnsemblPlants" id="TuG1812G0600000732.01.T01">
    <property type="protein sequence ID" value="TuG1812G0600000732.01.T01"/>
    <property type="gene ID" value="TuG1812G0600000732.01"/>
</dbReference>
<reference evidence="4" key="3">
    <citation type="submission" date="2022-06" db="UniProtKB">
        <authorList>
            <consortium name="EnsemblPlants"/>
        </authorList>
    </citation>
    <scope>IDENTIFICATION</scope>
</reference>
<gene>
    <name evidence="4" type="primary">LOC125515541</name>
</gene>
<keyword evidence="3" id="KW-0722">Serine protease inhibitor</keyword>
<evidence type="ECO:0000256" key="2">
    <source>
        <dbReference type="ARBA" id="ARBA00022690"/>
    </source>
</evidence>
<evidence type="ECO:0000256" key="3">
    <source>
        <dbReference type="ARBA" id="ARBA00022900"/>
    </source>
</evidence>
<dbReference type="Proteomes" id="UP000015106">
    <property type="component" value="Chromosome 6"/>
</dbReference>
<reference evidence="4" key="2">
    <citation type="submission" date="2018-03" db="EMBL/GenBank/DDBJ databases">
        <title>The Triticum urartu genome reveals the dynamic nature of wheat genome evolution.</title>
        <authorList>
            <person name="Ling H."/>
            <person name="Ma B."/>
            <person name="Shi X."/>
            <person name="Liu H."/>
            <person name="Dong L."/>
            <person name="Sun H."/>
            <person name="Cao Y."/>
            <person name="Gao Q."/>
            <person name="Zheng S."/>
            <person name="Li Y."/>
            <person name="Yu Y."/>
            <person name="Du H."/>
            <person name="Qi M."/>
            <person name="Li Y."/>
            <person name="Yu H."/>
            <person name="Cui Y."/>
            <person name="Wang N."/>
            <person name="Chen C."/>
            <person name="Wu H."/>
            <person name="Zhao Y."/>
            <person name="Zhang J."/>
            <person name="Li Y."/>
            <person name="Zhou W."/>
            <person name="Zhang B."/>
            <person name="Hu W."/>
            <person name="Eijk M."/>
            <person name="Tang J."/>
            <person name="Witsenboer H."/>
            <person name="Zhao S."/>
            <person name="Li Z."/>
            <person name="Zhang A."/>
            <person name="Wang D."/>
            <person name="Liang C."/>
        </authorList>
    </citation>
    <scope>NUCLEOTIDE SEQUENCE [LARGE SCALE GENOMIC DNA]</scope>
    <source>
        <strain evidence="4">cv. G1812</strain>
    </source>
</reference>
<dbReference type="Gene3D" id="3.30.10.10">
    <property type="entry name" value="Trypsin Inhibitor V, subunit A"/>
    <property type="match status" value="1"/>
</dbReference>
<proteinExistence type="inferred from homology"/>
<dbReference type="GO" id="GO:0004867">
    <property type="term" value="F:serine-type endopeptidase inhibitor activity"/>
    <property type="evidence" value="ECO:0007669"/>
    <property type="project" value="UniProtKB-KW"/>
</dbReference>
<evidence type="ECO:0000313" key="4">
    <source>
        <dbReference type="EnsemblPlants" id="TuG1812G0600000732.01.T01"/>
    </source>
</evidence>
<dbReference type="SUPFAM" id="SSF54654">
    <property type="entry name" value="CI-2 family of serine protease inhibitors"/>
    <property type="match status" value="1"/>
</dbReference>
<dbReference type="PANTHER" id="PTHR33091:SF7">
    <property type="entry name" value="INHIBITOR I FAMILY PROTEIN"/>
    <property type="match status" value="1"/>
</dbReference>
<dbReference type="Pfam" id="PF00280">
    <property type="entry name" value="potato_inhibit"/>
    <property type="match status" value="1"/>
</dbReference>
<dbReference type="AlphaFoldDB" id="A0A8R7US08"/>
<dbReference type="Gramene" id="TuG1812G0600000732.01.T01">
    <property type="protein sequence ID" value="TuG1812G0600000732.01.T01"/>
    <property type="gene ID" value="TuG1812G0600000732.01"/>
</dbReference>
<dbReference type="PANTHER" id="PTHR33091">
    <property type="entry name" value="PROTEIN, PUTATIVE, EXPRESSED-RELATED"/>
    <property type="match status" value="1"/>
</dbReference>